<dbReference type="CDD" id="cd22157">
    <property type="entry name" value="F-box_AtFBW1-like"/>
    <property type="match status" value="1"/>
</dbReference>
<dbReference type="InterPro" id="IPR001810">
    <property type="entry name" value="F-box_dom"/>
</dbReference>
<dbReference type="SUPFAM" id="SSF81383">
    <property type="entry name" value="F-box domain"/>
    <property type="match status" value="1"/>
</dbReference>
<evidence type="ECO:0000313" key="2">
    <source>
        <dbReference type="EMBL" id="CAI8584284.1"/>
    </source>
</evidence>
<dbReference type="Gene3D" id="1.20.1280.50">
    <property type="match status" value="1"/>
</dbReference>
<dbReference type="PANTHER" id="PTHR31672:SF13">
    <property type="entry name" value="F-BOX PROTEIN CPR30-LIKE"/>
    <property type="match status" value="1"/>
</dbReference>
<dbReference type="InterPro" id="IPR036047">
    <property type="entry name" value="F-box-like_dom_sf"/>
</dbReference>
<dbReference type="InterPro" id="IPR050796">
    <property type="entry name" value="SCF_F-box_component"/>
</dbReference>
<proteinExistence type="predicted"/>
<dbReference type="PANTHER" id="PTHR31672">
    <property type="entry name" value="BNACNNG10540D PROTEIN"/>
    <property type="match status" value="1"/>
</dbReference>
<evidence type="ECO:0000259" key="1">
    <source>
        <dbReference type="SMART" id="SM00256"/>
    </source>
</evidence>
<feature type="domain" description="F-box" evidence="1">
    <location>
        <begin position="16"/>
        <end position="56"/>
    </location>
</feature>
<dbReference type="Proteomes" id="UP001157006">
    <property type="component" value="Unassembled WGS sequence"/>
</dbReference>
<evidence type="ECO:0000313" key="3">
    <source>
        <dbReference type="Proteomes" id="UP001157006"/>
    </source>
</evidence>
<dbReference type="EMBL" id="CATIWC010001604">
    <property type="protein sequence ID" value="CAI8584284.1"/>
    <property type="molecule type" value="Genomic_DNA"/>
</dbReference>
<name>A0AAV0YFC4_VICFA</name>
<dbReference type="Pfam" id="PF07734">
    <property type="entry name" value="FBA_1"/>
    <property type="match status" value="1"/>
</dbReference>
<protein>
    <recommendedName>
        <fullName evidence="1">F-box domain-containing protein</fullName>
    </recommendedName>
</protein>
<accession>A0AAV0YFC4</accession>
<dbReference type="Pfam" id="PF00646">
    <property type="entry name" value="F-box"/>
    <property type="match status" value="1"/>
</dbReference>
<organism evidence="2 3">
    <name type="scientific">Vicia faba</name>
    <name type="common">Broad bean</name>
    <name type="synonym">Faba vulgaris</name>
    <dbReference type="NCBI Taxonomy" id="3906"/>
    <lineage>
        <taxon>Eukaryota</taxon>
        <taxon>Viridiplantae</taxon>
        <taxon>Streptophyta</taxon>
        <taxon>Embryophyta</taxon>
        <taxon>Tracheophyta</taxon>
        <taxon>Spermatophyta</taxon>
        <taxon>Magnoliopsida</taxon>
        <taxon>eudicotyledons</taxon>
        <taxon>Gunneridae</taxon>
        <taxon>Pentapetalae</taxon>
        <taxon>rosids</taxon>
        <taxon>fabids</taxon>
        <taxon>Fabales</taxon>
        <taxon>Fabaceae</taxon>
        <taxon>Papilionoideae</taxon>
        <taxon>50 kb inversion clade</taxon>
        <taxon>NPAAA clade</taxon>
        <taxon>Hologalegina</taxon>
        <taxon>IRL clade</taxon>
        <taxon>Fabeae</taxon>
        <taxon>Vicia</taxon>
    </lineage>
</organism>
<dbReference type="AlphaFoldDB" id="A0AAV0YFC4"/>
<gene>
    <name evidence="2" type="ORF">VFH_U067920</name>
</gene>
<sequence>MNTKSTMSRTPMTMFFPDDLIIEIITLLPVKPLLRFKCVSNSWNTLISNPTFVKLHLKKSKTSPNQKFTLITNHLKPLEGDYSFDSDWSMVPYPISRLLDNPSATFIVDSYYLLDKEYSIAGSCNGLICLVGHNFTNMYSEYQEYWLQLWNPATRKISQKIGYFRELHSYVFNFGWDDSADTFKVVASRYVHDGHTSEVRVFTIGKNVWRNIENLPVVPLGLELRGKRIDKGYEHGCVVSNTTINWLAIHKDVSFNWSYDVKDMTIEDLVIVSLDLGMETYKCYRLPPIELPHEEPIIGVLEECLCLCYSYKRTDIVIWQMKKFGVENSWIQFLKISYHNLQLDYHLSFLPLFLSKDGDTLVLCSSHNEEAILYNQRDNSMQRIEVKVHKTIIDDETHNSLCLTMAQDYVESLISIC</sequence>
<keyword evidence="3" id="KW-1185">Reference proteome</keyword>
<dbReference type="SMART" id="SM00256">
    <property type="entry name" value="FBOX"/>
    <property type="match status" value="1"/>
</dbReference>
<comment type="caution">
    <text evidence="2">The sequence shown here is derived from an EMBL/GenBank/DDBJ whole genome shotgun (WGS) entry which is preliminary data.</text>
</comment>
<reference evidence="2 3" key="1">
    <citation type="submission" date="2023-01" db="EMBL/GenBank/DDBJ databases">
        <authorList>
            <person name="Kreplak J."/>
        </authorList>
    </citation>
    <scope>NUCLEOTIDE SEQUENCE [LARGE SCALE GENOMIC DNA]</scope>
</reference>
<dbReference type="InterPro" id="IPR006527">
    <property type="entry name" value="F-box-assoc_dom_typ1"/>
</dbReference>